<evidence type="ECO:0000256" key="3">
    <source>
        <dbReference type="ARBA" id="ARBA00016118"/>
    </source>
</evidence>
<dbReference type="Proteomes" id="UP000245380">
    <property type="component" value="Unassembled WGS sequence"/>
</dbReference>
<keyword evidence="5" id="KW-0051">Antiviral defense</keyword>
<dbReference type="GO" id="GO:0051607">
    <property type="term" value="P:defense response to virus"/>
    <property type="evidence" value="ECO:0007669"/>
    <property type="project" value="UniProtKB-KW"/>
</dbReference>
<evidence type="ECO:0000313" key="7">
    <source>
        <dbReference type="EMBL" id="PWI57570.1"/>
    </source>
</evidence>
<sequence length="153" mass="18067">MDDSAKEKLASLRQQMGDEYFDERGHYKASLFTGAKEIAEKFQQEKTSTHQVRMFFAYVKNIEYLIHQRSNEFEQTGGKMGVGETSSYPRYQNQLFDLTNKARYAVARKQVGESFFRFIEKNMNIATRSEKHFLAFVKHFEGVVCYMKEDNRR</sequence>
<evidence type="ECO:0000256" key="6">
    <source>
        <dbReference type="ARBA" id="ARBA00031723"/>
    </source>
</evidence>
<dbReference type="EMBL" id="MPDK01000011">
    <property type="protein sequence ID" value="PWI57570.1"/>
    <property type="molecule type" value="Genomic_DNA"/>
</dbReference>
<accession>A0A2U3D8G5</accession>
<dbReference type="AlphaFoldDB" id="A0A2U3D8G5"/>
<organism evidence="7 8">
    <name type="scientific">Sulfoacidibacillus thermotolerans</name>
    <name type="common">Acidibacillus sulfuroxidans</name>
    <dbReference type="NCBI Taxonomy" id="1765684"/>
    <lineage>
        <taxon>Bacteria</taxon>
        <taxon>Bacillati</taxon>
        <taxon>Bacillota</taxon>
        <taxon>Bacilli</taxon>
        <taxon>Bacillales</taxon>
        <taxon>Alicyclobacillaceae</taxon>
        <taxon>Sulfoacidibacillus</taxon>
    </lineage>
</organism>
<proteinExistence type="inferred from homology"/>
<comment type="caution">
    <text evidence="7">The sequence shown here is derived from an EMBL/GenBank/DDBJ whole genome shotgun (WGS) entry which is preliminary data.</text>
</comment>
<reference evidence="7 8" key="1">
    <citation type="submission" date="2016-11" db="EMBL/GenBank/DDBJ databases">
        <title>Comparative genomics of Acidibacillus ferroxidans species.</title>
        <authorList>
            <person name="Oliveira G."/>
            <person name="Nunes G."/>
            <person name="Oliveira R."/>
            <person name="Araujo F."/>
            <person name="Salim A."/>
            <person name="Scholte L."/>
            <person name="Morais D."/>
            <person name="Nancucheo I."/>
            <person name="Johnson D.B."/>
            <person name="Grail B."/>
            <person name="Bittencourt J."/>
            <person name="Valadares R."/>
        </authorList>
    </citation>
    <scope>NUCLEOTIDE SEQUENCE [LARGE SCALE GENOMIC DNA]</scope>
    <source>
        <strain evidence="7 8">Y002</strain>
    </source>
</reference>
<dbReference type="RefSeq" id="WP_109430679.1">
    <property type="nucleotide sequence ID" value="NZ_MPDK01000011.1"/>
</dbReference>
<comment type="function">
    <text evidence="1">This subunit may be involved in monitoring complementarity of crRNA and target RNA.</text>
</comment>
<evidence type="ECO:0000256" key="1">
    <source>
        <dbReference type="ARBA" id="ARBA00003640"/>
    </source>
</evidence>
<dbReference type="NCBIfam" id="TIGR01870">
    <property type="entry name" value="cas_TM1810_Csm2"/>
    <property type="match status" value="1"/>
</dbReference>
<evidence type="ECO:0000313" key="8">
    <source>
        <dbReference type="Proteomes" id="UP000245380"/>
    </source>
</evidence>
<evidence type="ECO:0000256" key="4">
    <source>
        <dbReference type="ARBA" id="ARBA00022884"/>
    </source>
</evidence>
<keyword evidence="8" id="KW-1185">Reference proteome</keyword>
<evidence type="ECO:0000256" key="5">
    <source>
        <dbReference type="ARBA" id="ARBA00023118"/>
    </source>
</evidence>
<gene>
    <name evidence="7" type="ORF">BM613_08095</name>
</gene>
<name>A0A2U3D8G5_SULT2</name>
<protein>
    <recommendedName>
        <fullName evidence="3">CRISPR system Cms protein Csm2</fullName>
    </recommendedName>
    <alternativeName>
        <fullName evidence="6">CRISPR type III A-associated protein Csm2</fullName>
    </alternativeName>
</protein>
<keyword evidence="4" id="KW-0694">RNA-binding</keyword>
<evidence type="ECO:0000256" key="2">
    <source>
        <dbReference type="ARBA" id="ARBA00006896"/>
    </source>
</evidence>
<comment type="similarity">
    <text evidence="2">Belongs to the CRISPR-associated Csm2 family.</text>
</comment>
<dbReference type="GO" id="GO:0003723">
    <property type="term" value="F:RNA binding"/>
    <property type="evidence" value="ECO:0007669"/>
    <property type="project" value="UniProtKB-KW"/>
</dbReference>
<dbReference type="Pfam" id="PF03750">
    <property type="entry name" value="Csm2_III-A"/>
    <property type="match status" value="1"/>
</dbReference>
<dbReference type="InterPro" id="IPR010149">
    <property type="entry name" value="CRISPR-assoc_prot_Csm2_III-A"/>
</dbReference>